<dbReference type="Pfam" id="PF18052">
    <property type="entry name" value="Rx_N"/>
    <property type="match status" value="1"/>
</dbReference>
<keyword evidence="3" id="KW-0677">Repeat</keyword>
<dbReference type="InterPro" id="IPR041118">
    <property type="entry name" value="Rx_N"/>
</dbReference>
<feature type="domain" description="Disease resistance N-terminal" evidence="6">
    <location>
        <begin position="5"/>
        <end position="86"/>
    </location>
</feature>
<dbReference type="Gramene" id="TraesJAG7A03G04019240.1">
    <property type="protein sequence ID" value="TraesJAG7A03G04019240.1.CDS1"/>
    <property type="gene ID" value="TraesJAG7A03G04019240"/>
</dbReference>
<dbReference type="GO" id="GO:0000166">
    <property type="term" value="F:nucleotide binding"/>
    <property type="evidence" value="ECO:0007669"/>
    <property type="project" value="UniProtKB-KW"/>
</dbReference>
<proteinExistence type="inferred from homology"/>
<name>A0A3B6RT97_WHEAT</name>
<dbReference type="OMA" id="QACSHEV"/>
<keyword evidence="2" id="KW-0433">Leucine-rich repeat</keyword>
<dbReference type="Proteomes" id="UP000019116">
    <property type="component" value="Chromosome 7A"/>
</dbReference>
<dbReference type="Gene3D" id="1.20.5.4130">
    <property type="match status" value="1"/>
</dbReference>
<dbReference type="Gramene" id="TraesCAD_scaffold_023066_01G000100.1">
    <property type="protein sequence ID" value="TraesCAD_scaffold_023066_01G000100.1"/>
    <property type="gene ID" value="TraesCAD_scaffold_023066_01G000100"/>
</dbReference>
<reference evidence="7" key="2">
    <citation type="submission" date="2018-10" db="UniProtKB">
        <authorList>
            <consortium name="EnsemblPlants"/>
        </authorList>
    </citation>
    <scope>IDENTIFICATION</scope>
</reference>
<keyword evidence="4" id="KW-0547">Nucleotide-binding</keyword>
<dbReference type="CDD" id="cd14798">
    <property type="entry name" value="RX-CC_like"/>
    <property type="match status" value="1"/>
</dbReference>
<dbReference type="GO" id="GO:0006952">
    <property type="term" value="P:defense response"/>
    <property type="evidence" value="ECO:0007669"/>
    <property type="project" value="UniProtKB-KW"/>
</dbReference>
<reference evidence="7" key="1">
    <citation type="submission" date="2018-08" db="EMBL/GenBank/DDBJ databases">
        <authorList>
            <person name="Rossello M."/>
        </authorList>
    </citation>
    <scope>NUCLEOTIDE SEQUENCE [LARGE SCALE GENOMIC DNA]</scope>
    <source>
        <strain evidence="7">cv. Chinese Spring</strain>
    </source>
</reference>
<evidence type="ECO:0000313" key="7">
    <source>
        <dbReference type="EnsemblPlants" id="TraesCS7A02G558800.1.cds1"/>
    </source>
</evidence>
<dbReference type="Gramene" id="TraesCS7A02G558800.1">
    <property type="protein sequence ID" value="TraesCS7A02G558800.1.cds1"/>
    <property type="gene ID" value="TraesCS7A02G558800"/>
</dbReference>
<keyword evidence="8" id="KW-1185">Reference proteome</keyword>
<dbReference type="InterPro" id="IPR038005">
    <property type="entry name" value="RX-like_CC"/>
</dbReference>
<evidence type="ECO:0000259" key="6">
    <source>
        <dbReference type="Pfam" id="PF18052"/>
    </source>
</evidence>
<dbReference type="STRING" id="4565.A0A3B6RT97"/>
<evidence type="ECO:0000256" key="2">
    <source>
        <dbReference type="ARBA" id="ARBA00022614"/>
    </source>
</evidence>
<dbReference type="Gramene" id="TraesCS7A03G1361500.1">
    <property type="protein sequence ID" value="TraesCS7A03G1361500.1.CDS1"/>
    <property type="gene ID" value="TraesCS7A03G1361500"/>
</dbReference>
<comment type="similarity">
    <text evidence="1">Belongs to the disease resistance NB-LRR family.</text>
</comment>
<sequence length="94" mass="10628">MAEAAITAVLSKLAELAISEAQSLRQVRTEIILLRDRLEWLRAVVREADQQRRAGTGGLTLLWVSQTREVAFHAEDAIDDFFHEEDEVRPVVPC</sequence>
<dbReference type="EnsemblPlants" id="TraesCS7A02G558800.1">
    <property type="protein sequence ID" value="TraesCS7A02G558800.1.cds1"/>
    <property type="gene ID" value="TraesCS7A02G558800"/>
</dbReference>
<evidence type="ECO:0000256" key="5">
    <source>
        <dbReference type="ARBA" id="ARBA00022821"/>
    </source>
</evidence>
<evidence type="ECO:0000256" key="4">
    <source>
        <dbReference type="ARBA" id="ARBA00022741"/>
    </source>
</evidence>
<organism evidence="7">
    <name type="scientific">Triticum aestivum</name>
    <name type="common">Wheat</name>
    <dbReference type="NCBI Taxonomy" id="4565"/>
    <lineage>
        <taxon>Eukaryota</taxon>
        <taxon>Viridiplantae</taxon>
        <taxon>Streptophyta</taxon>
        <taxon>Embryophyta</taxon>
        <taxon>Tracheophyta</taxon>
        <taxon>Spermatophyta</taxon>
        <taxon>Magnoliopsida</taxon>
        <taxon>Liliopsida</taxon>
        <taxon>Poales</taxon>
        <taxon>Poaceae</taxon>
        <taxon>BOP clade</taxon>
        <taxon>Pooideae</taxon>
        <taxon>Triticodae</taxon>
        <taxon>Triticeae</taxon>
        <taxon>Triticinae</taxon>
        <taxon>Triticum</taxon>
    </lineage>
</organism>
<accession>A0A3B6RT97</accession>
<evidence type="ECO:0000313" key="8">
    <source>
        <dbReference type="Proteomes" id="UP000019116"/>
    </source>
</evidence>
<dbReference type="OrthoDB" id="646832at2759"/>
<keyword evidence="5" id="KW-0611">Plant defense</keyword>
<protein>
    <recommendedName>
        <fullName evidence="6">Disease resistance N-terminal domain-containing protein</fullName>
    </recommendedName>
</protein>
<dbReference type="AlphaFoldDB" id="A0A3B6RT97"/>
<evidence type="ECO:0000256" key="1">
    <source>
        <dbReference type="ARBA" id="ARBA00008894"/>
    </source>
</evidence>
<dbReference type="SMR" id="A0A3B6RT97"/>
<evidence type="ECO:0000256" key="3">
    <source>
        <dbReference type="ARBA" id="ARBA00022737"/>
    </source>
</evidence>